<gene>
    <name evidence="3" type="ORF">VSH64_24980</name>
</gene>
<keyword evidence="4" id="KW-1185">Reference proteome</keyword>
<sequence>MSDQTEPRVWNAGDPMPRDVFKIRDSMGDVWERNVTLGGALWCTPETVPMEWERIAKKYGPLSEVQTSSPVSVPAEPGNASERPSQAGETGLWSIRDGWVVGPTGECTCEAPYEVAGIGHHPSCGIEQWIPAEDLPGVFASEENLRRRASSWWEAAKTLNRWGNAHRAASRTAGARADAAEAKLAIADDHHKMELAEANRLLTAYQRDVVAWKRERDEARAKLAEAASEPHWCGQAEDLANRLDEIREDLSEINFDEVTHLVDVGMDGDESGDCIDECPGCALVRIRSIVERDTTEASR</sequence>
<dbReference type="EMBL" id="CP142149">
    <property type="protein sequence ID" value="WSE26133.1"/>
    <property type="molecule type" value="Genomic_DNA"/>
</dbReference>
<evidence type="ECO:0000256" key="1">
    <source>
        <dbReference type="SAM" id="Coils"/>
    </source>
</evidence>
<name>A0ABZ1HX22_9PSEU</name>
<evidence type="ECO:0000313" key="4">
    <source>
        <dbReference type="Proteomes" id="UP001330812"/>
    </source>
</evidence>
<dbReference type="RefSeq" id="WP_326565101.1">
    <property type="nucleotide sequence ID" value="NZ_CP142149.1"/>
</dbReference>
<feature type="coiled-coil region" evidence="1">
    <location>
        <begin position="195"/>
        <end position="256"/>
    </location>
</feature>
<evidence type="ECO:0000313" key="3">
    <source>
        <dbReference type="EMBL" id="WSE26133.1"/>
    </source>
</evidence>
<organism evidence="3 4">
    <name type="scientific">Amycolatopsis rhabdoformis</name>
    <dbReference type="NCBI Taxonomy" id="1448059"/>
    <lineage>
        <taxon>Bacteria</taxon>
        <taxon>Bacillati</taxon>
        <taxon>Actinomycetota</taxon>
        <taxon>Actinomycetes</taxon>
        <taxon>Pseudonocardiales</taxon>
        <taxon>Pseudonocardiaceae</taxon>
        <taxon>Amycolatopsis</taxon>
    </lineage>
</organism>
<proteinExistence type="predicted"/>
<reference evidence="3 4" key="1">
    <citation type="journal article" date="2015" name="Int. J. Syst. Evol. Microbiol.">
        <title>Amycolatopsis rhabdoformis sp. nov., an actinomycete isolated from a tropical forest soil.</title>
        <authorList>
            <person name="Souza W.R."/>
            <person name="Silva R.E."/>
            <person name="Goodfellow M."/>
            <person name="Busarakam K."/>
            <person name="Figueiro F.S."/>
            <person name="Ferreira D."/>
            <person name="Rodrigues-Filho E."/>
            <person name="Moraes L.A.B."/>
            <person name="Zucchi T.D."/>
        </authorList>
    </citation>
    <scope>NUCLEOTIDE SEQUENCE [LARGE SCALE GENOMIC DNA]</scope>
    <source>
        <strain evidence="3 4">NCIMB 14900</strain>
    </source>
</reference>
<accession>A0ABZ1HX22</accession>
<keyword evidence="1" id="KW-0175">Coiled coil</keyword>
<dbReference type="Proteomes" id="UP001330812">
    <property type="component" value="Chromosome"/>
</dbReference>
<evidence type="ECO:0000256" key="2">
    <source>
        <dbReference type="SAM" id="MobiDB-lite"/>
    </source>
</evidence>
<protein>
    <submittedName>
        <fullName evidence="3">Uncharacterized protein</fullName>
    </submittedName>
</protein>
<feature type="region of interest" description="Disordered" evidence="2">
    <location>
        <begin position="63"/>
        <end position="88"/>
    </location>
</feature>